<organism evidence="2 3">
    <name type="scientific">Nonomuraea antimicrobica</name>
    <dbReference type="NCBI Taxonomy" id="561173"/>
    <lineage>
        <taxon>Bacteria</taxon>
        <taxon>Bacillati</taxon>
        <taxon>Actinomycetota</taxon>
        <taxon>Actinomycetes</taxon>
        <taxon>Streptosporangiales</taxon>
        <taxon>Streptosporangiaceae</taxon>
        <taxon>Nonomuraea</taxon>
    </lineage>
</organism>
<proteinExistence type="predicted"/>
<sequence>MKAPNDRRHMRVLPLSEQQRRLERAHQGARMARLVTGLAAAAFGLFAMLASFMPTNYNWDSAMPDYSDTDMVFLATWASGGSVLLIAFAAGLLWRSRVMIAILALLLSVDLYRFSSLVPHYQG</sequence>
<keyword evidence="3" id="KW-1185">Reference proteome</keyword>
<dbReference type="EMBL" id="BAAAZP010000089">
    <property type="protein sequence ID" value="GAA3677305.1"/>
    <property type="molecule type" value="Genomic_DNA"/>
</dbReference>
<protein>
    <submittedName>
        <fullName evidence="2">Uncharacterized protein</fullName>
    </submittedName>
</protein>
<reference evidence="3" key="1">
    <citation type="journal article" date="2019" name="Int. J. Syst. Evol. Microbiol.">
        <title>The Global Catalogue of Microorganisms (GCM) 10K type strain sequencing project: providing services to taxonomists for standard genome sequencing and annotation.</title>
        <authorList>
            <consortium name="The Broad Institute Genomics Platform"/>
            <consortium name="The Broad Institute Genome Sequencing Center for Infectious Disease"/>
            <person name="Wu L."/>
            <person name="Ma J."/>
        </authorList>
    </citation>
    <scope>NUCLEOTIDE SEQUENCE [LARGE SCALE GENOMIC DNA]</scope>
    <source>
        <strain evidence="3">JCM 16904</strain>
    </source>
</reference>
<name>A0ABP7C290_9ACTN</name>
<feature type="transmembrane region" description="Helical" evidence="1">
    <location>
        <begin position="31"/>
        <end position="52"/>
    </location>
</feature>
<accession>A0ABP7C290</accession>
<dbReference type="Proteomes" id="UP001500902">
    <property type="component" value="Unassembled WGS sequence"/>
</dbReference>
<evidence type="ECO:0000313" key="2">
    <source>
        <dbReference type="EMBL" id="GAA3677305.1"/>
    </source>
</evidence>
<comment type="caution">
    <text evidence="2">The sequence shown here is derived from an EMBL/GenBank/DDBJ whole genome shotgun (WGS) entry which is preliminary data.</text>
</comment>
<feature type="transmembrane region" description="Helical" evidence="1">
    <location>
        <begin position="72"/>
        <end position="93"/>
    </location>
</feature>
<keyword evidence="1" id="KW-1133">Transmembrane helix</keyword>
<keyword evidence="1" id="KW-0472">Membrane</keyword>
<gene>
    <name evidence="2" type="ORF">GCM10022224_046830</name>
</gene>
<evidence type="ECO:0000313" key="3">
    <source>
        <dbReference type="Proteomes" id="UP001500902"/>
    </source>
</evidence>
<keyword evidence="1" id="KW-0812">Transmembrane</keyword>
<dbReference type="RefSeq" id="WP_344881776.1">
    <property type="nucleotide sequence ID" value="NZ_BAAAZP010000089.1"/>
</dbReference>
<evidence type="ECO:0000256" key="1">
    <source>
        <dbReference type="SAM" id="Phobius"/>
    </source>
</evidence>